<evidence type="ECO:0000256" key="1">
    <source>
        <dbReference type="SAM" id="MobiDB-lite"/>
    </source>
</evidence>
<dbReference type="KEGG" id="shp:Sput200_1039"/>
<dbReference type="HOGENOM" id="CLU_3239544_0_0_6"/>
<dbReference type="Proteomes" id="UP000008209">
    <property type="component" value="Chromosome"/>
</dbReference>
<reference evidence="2 3" key="1">
    <citation type="submission" date="2011-01" db="EMBL/GenBank/DDBJ databases">
        <title>Complete sequence of Shewanella putrefaciens 200.</title>
        <authorList>
            <consortium name="US DOE Joint Genome Institute"/>
            <person name="Lucas S."/>
            <person name="Copeland A."/>
            <person name="Lapidus A."/>
            <person name="Cheng J.-F."/>
            <person name="Bruce D."/>
            <person name="Goodwin L."/>
            <person name="Pitluck S."/>
            <person name="Munk A.C."/>
            <person name="Detter J.C."/>
            <person name="Han C."/>
            <person name="Tapia R."/>
            <person name="Land M."/>
            <person name="Hauser L."/>
            <person name="Chang Y.-J."/>
            <person name="Jeffries C."/>
            <person name="Kyrpides N."/>
            <person name="Ivanova N."/>
            <person name="Mikhailova N."/>
            <person name="Kolker E."/>
            <person name="Lawrence C."/>
            <person name="McCue L.A."/>
            <person name="DiChristina T."/>
            <person name="Nealson K."/>
            <person name="Fredrickson J.K."/>
            <person name="Woyke T."/>
        </authorList>
    </citation>
    <scope>NUCLEOTIDE SEQUENCE [LARGE SCALE GENOMIC DNA]</scope>
    <source>
        <strain evidence="2 3">200</strain>
    </source>
</reference>
<dbReference type="EMBL" id="CP002457">
    <property type="protein sequence ID" value="ADV53512.1"/>
    <property type="molecule type" value="Genomic_DNA"/>
</dbReference>
<feature type="region of interest" description="Disordered" evidence="1">
    <location>
        <begin position="20"/>
        <end position="43"/>
    </location>
</feature>
<gene>
    <name evidence="2" type="ordered locus">Sput200_1039</name>
</gene>
<proteinExistence type="predicted"/>
<protein>
    <submittedName>
        <fullName evidence="2">Uncharacterized protein</fullName>
    </submittedName>
</protein>
<feature type="compositionally biased region" description="Low complexity" evidence="1">
    <location>
        <begin position="23"/>
        <end position="43"/>
    </location>
</feature>
<dbReference type="AlphaFoldDB" id="E6XMZ1"/>
<name>E6XMZ1_SHEP2</name>
<accession>E6XMZ1</accession>
<sequence>MELSFYIGLFFSIRYTKPTQREGLSSVLSSTGTSNSTNKGIFE</sequence>
<evidence type="ECO:0000313" key="3">
    <source>
        <dbReference type="Proteomes" id="UP000008209"/>
    </source>
</evidence>
<organism evidence="2 3">
    <name type="scientific">Shewanella putrefaciens (strain 200)</name>
    <dbReference type="NCBI Taxonomy" id="399804"/>
    <lineage>
        <taxon>Bacteria</taxon>
        <taxon>Pseudomonadati</taxon>
        <taxon>Pseudomonadota</taxon>
        <taxon>Gammaproteobacteria</taxon>
        <taxon>Alteromonadales</taxon>
        <taxon>Shewanellaceae</taxon>
        <taxon>Shewanella</taxon>
    </lineage>
</organism>
<evidence type="ECO:0000313" key="2">
    <source>
        <dbReference type="EMBL" id="ADV53512.1"/>
    </source>
</evidence>